<dbReference type="STRING" id="197461.A3843_09795"/>
<feature type="compositionally biased region" description="Basic and acidic residues" evidence="2">
    <location>
        <begin position="61"/>
        <end position="75"/>
    </location>
</feature>
<comment type="caution">
    <text evidence="3">The sequence shown here is derived from an EMBL/GenBank/DDBJ whole genome shotgun (WGS) entry which is preliminary data.</text>
</comment>
<evidence type="ECO:0008006" key="5">
    <source>
        <dbReference type="Google" id="ProtNLM"/>
    </source>
</evidence>
<organism evidence="3 4">
    <name type="scientific">Pseudovibrio exalbescens</name>
    <dbReference type="NCBI Taxonomy" id="197461"/>
    <lineage>
        <taxon>Bacteria</taxon>
        <taxon>Pseudomonadati</taxon>
        <taxon>Pseudomonadota</taxon>
        <taxon>Alphaproteobacteria</taxon>
        <taxon>Hyphomicrobiales</taxon>
        <taxon>Stappiaceae</taxon>
        <taxon>Pseudovibrio</taxon>
    </lineage>
</organism>
<dbReference type="Proteomes" id="UP000185783">
    <property type="component" value="Unassembled WGS sequence"/>
</dbReference>
<dbReference type="EMBL" id="LVVZ01000014">
    <property type="protein sequence ID" value="OKL44651.1"/>
    <property type="molecule type" value="Genomic_DNA"/>
</dbReference>
<dbReference type="AlphaFoldDB" id="A0A1U7JJ19"/>
<sequence length="88" mass="9829">MTADNETKTALNYSSHDIDTTPPEEVAPKKKRFEDLPPAAQRALKEAEERRAQIDAVTKQRPTEVDGRGGLDPARYSDWEVKGIASDF</sequence>
<name>A0A1U7JJ19_9HYPH</name>
<dbReference type="OrthoDB" id="8481828at2"/>
<protein>
    <recommendedName>
        <fullName evidence="5">DUF1674 domain-containing protein</fullName>
    </recommendedName>
</protein>
<evidence type="ECO:0000256" key="1">
    <source>
        <dbReference type="ARBA" id="ARBA00005701"/>
    </source>
</evidence>
<reference evidence="3 4" key="1">
    <citation type="submission" date="2016-03" db="EMBL/GenBank/DDBJ databases">
        <title>Genome sequence of Nesiotobacter sp. nov., a moderately halophilic alphaproteobacterium isolated from the Yellow Sea, China.</title>
        <authorList>
            <person name="Zhang G."/>
            <person name="Zhang R."/>
        </authorList>
    </citation>
    <scope>NUCLEOTIDE SEQUENCE [LARGE SCALE GENOMIC DNA]</scope>
    <source>
        <strain evidence="3 4">WB1-6</strain>
    </source>
</reference>
<dbReference type="RefSeq" id="WP_036488319.1">
    <property type="nucleotide sequence ID" value="NZ_LVVZ01000014.1"/>
</dbReference>
<keyword evidence="4" id="KW-1185">Reference proteome</keyword>
<gene>
    <name evidence="3" type="ORF">A3843_09795</name>
</gene>
<evidence type="ECO:0000313" key="3">
    <source>
        <dbReference type="EMBL" id="OKL44651.1"/>
    </source>
</evidence>
<evidence type="ECO:0000313" key="4">
    <source>
        <dbReference type="Proteomes" id="UP000185783"/>
    </source>
</evidence>
<evidence type="ECO:0000256" key="2">
    <source>
        <dbReference type="SAM" id="MobiDB-lite"/>
    </source>
</evidence>
<accession>A0A1U7JJ19</accession>
<feature type="region of interest" description="Disordered" evidence="2">
    <location>
        <begin position="1"/>
        <end position="33"/>
    </location>
</feature>
<proteinExistence type="inferred from homology"/>
<feature type="region of interest" description="Disordered" evidence="2">
    <location>
        <begin position="49"/>
        <end position="75"/>
    </location>
</feature>
<comment type="similarity">
    <text evidence="1">Belongs to the SDHAF4 family.</text>
</comment>
<dbReference type="InterPro" id="IPR012875">
    <property type="entry name" value="SDHF4"/>
</dbReference>
<dbReference type="Pfam" id="PF07896">
    <property type="entry name" value="DUF1674"/>
    <property type="match status" value="1"/>
</dbReference>